<dbReference type="Pfam" id="PF08240">
    <property type="entry name" value="ADH_N"/>
    <property type="match status" value="1"/>
</dbReference>
<dbReference type="EMBL" id="JANDBC010000001">
    <property type="protein sequence ID" value="MCP9290276.1"/>
    <property type="molecule type" value="Genomic_DNA"/>
</dbReference>
<feature type="domain" description="Enoyl reductase (ER)" evidence="1">
    <location>
        <begin position="10"/>
        <end position="315"/>
    </location>
</feature>
<dbReference type="PANTHER" id="PTHR44013">
    <property type="entry name" value="ZINC-TYPE ALCOHOL DEHYDROGENASE-LIKE PROTEIN C16A3.02C"/>
    <property type="match status" value="1"/>
</dbReference>
<gene>
    <name evidence="2" type="ORF">NM125_01625</name>
</gene>
<protein>
    <submittedName>
        <fullName evidence="2">NAD(P)-dependent alcohol dehydrogenase</fullName>
    </submittedName>
</protein>
<organism evidence="2 3">
    <name type="scientific">Gracilimonas sediminicola</name>
    <dbReference type="NCBI Taxonomy" id="2952158"/>
    <lineage>
        <taxon>Bacteria</taxon>
        <taxon>Pseudomonadati</taxon>
        <taxon>Balneolota</taxon>
        <taxon>Balneolia</taxon>
        <taxon>Balneolales</taxon>
        <taxon>Balneolaceae</taxon>
        <taxon>Gracilimonas</taxon>
    </lineage>
</organism>
<dbReference type="AlphaFoldDB" id="A0A9X2RBI0"/>
<dbReference type="PANTHER" id="PTHR44013:SF1">
    <property type="entry name" value="ZINC-TYPE ALCOHOL DEHYDROGENASE-LIKE PROTEIN C16A3.02C"/>
    <property type="match status" value="1"/>
</dbReference>
<dbReference type="InterPro" id="IPR020843">
    <property type="entry name" value="ER"/>
</dbReference>
<dbReference type="RefSeq" id="WP_255132204.1">
    <property type="nucleotide sequence ID" value="NZ_JANDBC010000001.1"/>
</dbReference>
<dbReference type="InterPro" id="IPR013154">
    <property type="entry name" value="ADH-like_N"/>
</dbReference>
<dbReference type="SUPFAM" id="SSF50129">
    <property type="entry name" value="GroES-like"/>
    <property type="match status" value="1"/>
</dbReference>
<proteinExistence type="predicted"/>
<dbReference type="Proteomes" id="UP001139125">
    <property type="component" value="Unassembled WGS sequence"/>
</dbReference>
<evidence type="ECO:0000313" key="2">
    <source>
        <dbReference type="EMBL" id="MCP9290276.1"/>
    </source>
</evidence>
<reference evidence="2" key="1">
    <citation type="submission" date="2022-06" db="EMBL/GenBank/DDBJ databases">
        <title>Gracilimonas sp. CAU 1638 isolated from sea sediment.</title>
        <authorList>
            <person name="Kim W."/>
        </authorList>
    </citation>
    <scope>NUCLEOTIDE SEQUENCE</scope>
    <source>
        <strain evidence="2">CAU 1638</strain>
    </source>
</reference>
<dbReference type="Pfam" id="PF13602">
    <property type="entry name" value="ADH_zinc_N_2"/>
    <property type="match status" value="1"/>
</dbReference>
<evidence type="ECO:0000259" key="1">
    <source>
        <dbReference type="SMART" id="SM00829"/>
    </source>
</evidence>
<dbReference type="SMART" id="SM00829">
    <property type="entry name" value="PKS_ER"/>
    <property type="match status" value="1"/>
</dbReference>
<name>A0A9X2RBI0_9BACT</name>
<comment type="caution">
    <text evidence="2">The sequence shown here is derived from an EMBL/GenBank/DDBJ whole genome shotgun (WGS) entry which is preliminary data.</text>
</comment>
<dbReference type="InterPro" id="IPR036291">
    <property type="entry name" value="NAD(P)-bd_dom_sf"/>
</dbReference>
<dbReference type="Gene3D" id="3.40.50.720">
    <property type="entry name" value="NAD(P)-binding Rossmann-like Domain"/>
    <property type="match status" value="1"/>
</dbReference>
<sequence>MKSIIYESYGSPDVLKLIKTSTPEPSRNELLIKVISSSVTAADWHLRKADPMMVRFMNGLFTPKRKVLGQEFYGEVIETGGSVTRFKPGDKVFGSTGLKTGAHSEFIVLSEDSVISRADGDIEDDSLAAIPIGAMTALFFLKQGGLKKGGRVLINGASGSVGSYAVQIAKGKGATVIGVCSTRNVKLVREIGADQVIDYKKERLTDHPQKHDIVFDTVGNLSYRSVKPLLSSEGHFISTAFNLGLMRAMMMNTFRKGHKVYTGVTKESQELLDEIKDLIKSKKLKAVIEKTYSMEEIKEAHIHAESGHKQGNIILAIQGGTTHV</sequence>
<keyword evidence="3" id="KW-1185">Reference proteome</keyword>
<dbReference type="CDD" id="cd08267">
    <property type="entry name" value="MDR1"/>
    <property type="match status" value="1"/>
</dbReference>
<dbReference type="InterPro" id="IPR052733">
    <property type="entry name" value="Chloroplast_QOR"/>
</dbReference>
<accession>A0A9X2RBI0</accession>
<evidence type="ECO:0000313" key="3">
    <source>
        <dbReference type="Proteomes" id="UP001139125"/>
    </source>
</evidence>
<dbReference type="SUPFAM" id="SSF51735">
    <property type="entry name" value="NAD(P)-binding Rossmann-fold domains"/>
    <property type="match status" value="1"/>
</dbReference>
<dbReference type="GO" id="GO:0016491">
    <property type="term" value="F:oxidoreductase activity"/>
    <property type="evidence" value="ECO:0007669"/>
    <property type="project" value="InterPro"/>
</dbReference>
<dbReference type="InterPro" id="IPR011032">
    <property type="entry name" value="GroES-like_sf"/>
</dbReference>
<dbReference type="Gene3D" id="3.90.180.10">
    <property type="entry name" value="Medium-chain alcohol dehydrogenases, catalytic domain"/>
    <property type="match status" value="1"/>
</dbReference>